<sequence length="180" mass="19250">MQAVDALLVAQNWSVTSGDGLAKKWSSNISKGHVSISSKACAKSVQFVRRSTGMGKKGIGFVNKIYSDRVFGELVDSILTGKVFWLDNRYSEGTGYGSKEQGSRGKRVDIRVGFVAYNRRKGSGDNNCTQVGLSSMVADATPYPGQLYSSVSSSDIIHKGFLRGGGTVKEPKLAVPSSKS</sequence>
<dbReference type="EMBL" id="CAJVQB010001242">
    <property type="protein sequence ID" value="CAG8527497.1"/>
    <property type="molecule type" value="Genomic_DNA"/>
</dbReference>
<protein>
    <submittedName>
        <fullName evidence="1">41123_t:CDS:1</fullName>
    </submittedName>
</protein>
<comment type="caution">
    <text evidence="1">The sequence shown here is derived from an EMBL/GenBank/DDBJ whole genome shotgun (WGS) entry which is preliminary data.</text>
</comment>
<organism evidence="1 2">
    <name type="scientific">Gigaspora margarita</name>
    <dbReference type="NCBI Taxonomy" id="4874"/>
    <lineage>
        <taxon>Eukaryota</taxon>
        <taxon>Fungi</taxon>
        <taxon>Fungi incertae sedis</taxon>
        <taxon>Mucoromycota</taxon>
        <taxon>Glomeromycotina</taxon>
        <taxon>Glomeromycetes</taxon>
        <taxon>Diversisporales</taxon>
        <taxon>Gigasporaceae</taxon>
        <taxon>Gigaspora</taxon>
    </lineage>
</organism>
<feature type="non-terminal residue" evidence="1">
    <location>
        <position position="1"/>
    </location>
</feature>
<name>A0ABM8W547_GIGMA</name>
<gene>
    <name evidence="1" type="ORF">GMARGA_LOCUS3460</name>
</gene>
<dbReference type="Proteomes" id="UP000789901">
    <property type="component" value="Unassembled WGS sequence"/>
</dbReference>
<accession>A0ABM8W547</accession>
<evidence type="ECO:0000313" key="1">
    <source>
        <dbReference type="EMBL" id="CAG8527497.1"/>
    </source>
</evidence>
<keyword evidence="2" id="KW-1185">Reference proteome</keyword>
<reference evidence="1 2" key="1">
    <citation type="submission" date="2021-06" db="EMBL/GenBank/DDBJ databases">
        <authorList>
            <person name="Kallberg Y."/>
            <person name="Tangrot J."/>
            <person name="Rosling A."/>
        </authorList>
    </citation>
    <scope>NUCLEOTIDE SEQUENCE [LARGE SCALE GENOMIC DNA]</scope>
    <source>
        <strain evidence="1 2">120-4 pot B 10/14</strain>
    </source>
</reference>
<proteinExistence type="predicted"/>
<evidence type="ECO:0000313" key="2">
    <source>
        <dbReference type="Proteomes" id="UP000789901"/>
    </source>
</evidence>
<feature type="non-terminal residue" evidence="1">
    <location>
        <position position="180"/>
    </location>
</feature>